<evidence type="ECO:0000259" key="1">
    <source>
        <dbReference type="PROSITE" id="PS51725"/>
    </source>
</evidence>
<dbReference type="Pfam" id="PF03992">
    <property type="entry name" value="ABM"/>
    <property type="match status" value="1"/>
</dbReference>
<name>A0A5C5XKL7_9PLAN</name>
<evidence type="ECO:0000313" key="3">
    <source>
        <dbReference type="Proteomes" id="UP000316095"/>
    </source>
</evidence>
<dbReference type="Gene3D" id="3.30.70.100">
    <property type="match status" value="1"/>
</dbReference>
<comment type="caution">
    <text evidence="2">The sequence shown here is derived from an EMBL/GenBank/DDBJ whole genome shotgun (WGS) entry which is preliminary data.</text>
</comment>
<feature type="domain" description="ABM" evidence="1">
    <location>
        <begin position="2"/>
        <end position="93"/>
    </location>
</feature>
<dbReference type="EMBL" id="SJPG01000001">
    <property type="protein sequence ID" value="TWT63248.1"/>
    <property type="molecule type" value="Genomic_DNA"/>
</dbReference>
<dbReference type="InterPro" id="IPR050744">
    <property type="entry name" value="AI-2_Isomerase_LsrG"/>
</dbReference>
<reference evidence="2 3" key="1">
    <citation type="submission" date="2019-02" db="EMBL/GenBank/DDBJ databases">
        <title>Deep-cultivation of Planctomycetes and their phenomic and genomic characterization uncovers novel biology.</title>
        <authorList>
            <person name="Wiegand S."/>
            <person name="Jogler M."/>
            <person name="Boedeker C."/>
            <person name="Pinto D."/>
            <person name="Vollmers J."/>
            <person name="Rivas-Marin E."/>
            <person name="Kohn T."/>
            <person name="Peeters S.H."/>
            <person name="Heuer A."/>
            <person name="Rast P."/>
            <person name="Oberbeckmann S."/>
            <person name="Bunk B."/>
            <person name="Jeske O."/>
            <person name="Meyerdierks A."/>
            <person name="Storesund J.E."/>
            <person name="Kallscheuer N."/>
            <person name="Luecker S."/>
            <person name="Lage O.M."/>
            <person name="Pohl T."/>
            <person name="Merkel B.J."/>
            <person name="Hornburger P."/>
            <person name="Mueller R.-W."/>
            <person name="Bruemmer F."/>
            <person name="Labrenz M."/>
            <person name="Spormann A.M."/>
            <person name="Op Den Camp H."/>
            <person name="Overmann J."/>
            <person name="Amann R."/>
            <person name="Jetten M.S.M."/>
            <person name="Mascher T."/>
            <person name="Medema M.H."/>
            <person name="Devos D.P."/>
            <person name="Kaster A.-K."/>
            <person name="Ovreas L."/>
            <person name="Rohde M."/>
            <person name="Galperin M.Y."/>
            <person name="Jogler C."/>
        </authorList>
    </citation>
    <scope>NUCLEOTIDE SEQUENCE [LARGE SCALE GENOMIC DNA]</scope>
    <source>
        <strain evidence="2 3">Pan54</strain>
    </source>
</reference>
<dbReference type="OrthoDB" id="5241825at2"/>
<sequence>MFCINVVLRVHEESKANEITDLLRKAGQLSRLEPGCLRFEVYHDNNDPQNLLLCEHWEDKEAWEVHKHAEAFTTIYQPQVLPHVDRTPYFCSLVE</sequence>
<gene>
    <name evidence="2" type="ORF">Pan54_40010</name>
</gene>
<dbReference type="SUPFAM" id="SSF54909">
    <property type="entry name" value="Dimeric alpha+beta barrel"/>
    <property type="match status" value="1"/>
</dbReference>
<dbReference type="PANTHER" id="PTHR33336:SF1">
    <property type="entry name" value="(4S)-4-HYDROXY-5-PHOSPHONOOXYPENTANE-2,3-DIONE ISOMERASE"/>
    <property type="match status" value="1"/>
</dbReference>
<proteinExistence type="predicted"/>
<dbReference type="InterPro" id="IPR007138">
    <property type="entry name" value="ABM_dom"/>
</dbReference>
<dbReference type="AlphaFoldDB" id="A0A5C5XKL7"/>
<accession>A0A5C5XKL7</accession>
<dbReference type="PROSITE" id="PS51725">
    <property type="entry name" value="ABM"/>
    <property type="match status" value="1"/>
</dbReference>
<dbReference type="Proteomes" id="UP000316095">
    <property type="component" value="Unassembled WGS sequence"/>
</dbReference>
<keyword evidence="3" id="KW-1185">Reference proteome</keyword>
<dbReference type="InterPro" id="IPR011008">
    <property type="entry name" value="Dimeric_a/b-barrel"/>
</dbReference>
<dbReference type="GO" id="GO:0016491">
    <property type="term" value="F:oxidoreductase activity"/>
    <property type="evidence" value="ECO:0007669"/>
    <property type="project" value="TreeGrafter"/>
</dbReference>
<dbReference type="PANTHER" id="PTHR33336">
    <property type="entry name" value="QUINOL MONOOXYGENASE YGIN-RELATED"/>
    <property type="match status" value="1"/>
</dbReference>
<dbReference type="GO" id="GO:0005829">
    <property type="term" value="C:cytosol"/>
    <property type="evidence" value="ECO:0007669"/>
    <property type="project" value="TreeGrafter"/>
</dbReference>
<organism evidence="2 3">
    <name type="scientific">Rubinisphaera italica</name>
    <dbReference type="NCBI Taxonomy" id="2527969"/>
    <lineage>
        <taxon>Bacteria</taxon>
        <taxon>Pseudomonadati</taxon>
        <taxon>Planctomycetota</taxon>
        <taxon>Planctomycetia</taxon>
        <taxon>Planctomycetales</taxon>
        <taxon>Planctomycetaceae</taxon>
        <taxon>Rubinisphaera</taxon>
    </lineage>
</organism>
<protein>
    <submittedName>
        <fullName evidence="2">Autoinducer-2 (AI-2) modifying protein LsrG</fullName>
    </submittedName>
</protein>
<dbReference type="RefSeq" id="WP_146505021.1">
    <property type="nucleotide sequence ID" value="NZ_SJPG01000001.1"/>
</dbReference>
<evidence type="ECO:0000313" key="2">
    <source>
        <dbReference type="EMBL" id="TWT63248.1"/>
    </source>
</evidence>